<comment type="similarity">
    <text evidence="4 9">Belongs to the NAD(P)-dependent epimerase/dehydratase family.</text>
</comment>
<evidence type="ECO:0000256" key="1">
    <source>
        <dbReference type="ARBA" id="ARBA00000083"/>
    </source>
</evidence>
<dbReference type="STRING" id="1492898.SY85_18960"/>
<feature type="domain" description="NAD(P)-binding" evidence="10">
    <location>
        <begin position="5"/>
        <end position="327"/>
    </location>
</feature>
<dbReference type="CDD" id="cd05247">
    <property type="entry name" value="UDP_G4E_1_SDR_e"/>
    <property type="match status" value="1"/>
</dbReference>
<evidence type="ECO:0000313" key="12">
    <source>
        <dbReference type="Proteomes" id="UP000077177"/>
    </source>
</evidence>
<dbReference type="Pfam" id="PF16363">
    <property type="entry name" value="GDP_Man_Dehyd"/>
    <property type="match status" value="1"/>
</dbReference>
<proteinExistence type="inferred from homology"/>
<dbReference type="KEGG" id="fla:SY85_18960"/>
<evidence type="ECO:0000313" key="11">
    <source>
        <dbReference type="EMBL" id="ANE52254.1"/>
    </source>
</evidence>
<organism evidence="11 12">
    <name type="scientific">Flavisolibacter tropicus</name>
    <dbReference type="NCBI Taxonomy" id="1492898"/>
    <lineage>
        <taxon>Bacteria</taxon>
        <taxon>Pseudomonadati</taxon>
        <taxon>Bacteroidota</taxon>
        <taxon>Chitinophagia</taxon>
        <taxon>Chitinophagales</taxon>
        <taxon>Chitinophagaceae</taxon>
        <taxon>Flavisolibacter</taxon>
    </lineage>
</organism>
<evidence type="ECO:0000256" key="2">
    <source>
        <dbReference type="ARBA" id="ARBA00001911"/>
    </source>
</evidence>
<dbReference type="Gene3D" id="3.40.50.720">
    <property type="entry name" value="NAD(P)-binding Rossmann-like Domain"/>
    <property type="match status" value="1"/>
</dbReference>
<comment type="pathway">
    <text evidence="3 9">Carbohydrate metabolism; galactose metabolism.</text>
</comment>
<dbReference type="GO" id="GO:0003978">
    <property type="term" value="F:UDP-glucose 4-epimerase activity"/>
    <property type="evidence" value="ECO:0007669"/>
    <property type="project" value="UniProtKB-UniRule"/>
</dbReference>
<evidence type="ECO:0000256" key="9">
    <source>
        <dbReference type="RuleBase" id="RU366046"/>
    </source>
</evidence>
<dbReference type="InterPro" id="IPR016040">
    <property type="entry name" value="NAD(P)-bd_dom"/>
</dbReference>
<dbReference type="PANTHER" id="PTHR43725:SF47">
    <property type="entry name" value="UDP-GLUCOSE 4-EPIMERASE"/>
    <property type="match status" value="1"/>
</dbReference>
<dbReference type="PANTHER" id="PTHR43725">
    <property type="entry name" value="UDP-GLUCOSE 4-EPIMERASE"/>
    <property type="match status" value="1"/>
</dbReference>
<keyword evidence="9" id="KW-0119">Carbohydrate metabolism</keyword>
<evidence type="ECO:0000256" key="3">
    <source>
        <dbReference type="ARBA" id="ARBA00004947"/>
    </source>
</evidence>
<dbReference type="GO" id="GO:0006012">
    <property type="term" value="P:galactose metabolic process"/>
    <property type="evidence" value="ECO:0007669"/>
    <property type="project" value="UniProtKB-UniPathway"/>
</dbReference>
<dbReference type="SUPFAM" id="SSF51735">
    <property type="entry name" value="NAD(P)-binding Rossmann-fold domains"/>
    <property type="match status" value="1"/>
</dbReference>
<dbReference type="EC" id="5.1.3.2" evidence="5 9"/>
<evidence type="ECO:0000256" key="6">
    <source>
        <dbReference type="ARBA" id="ARBA00018569"/>
    </source>
</evidence>
<dbReference type="RefSeq" id="WP_066406531.1">
    <property type="nucleotide sequence ID" value="NZ_CP011390.1"/>
</dbReference>
<protein>
    <recommendedName>
        <fullName evidence="6 9">UDP-glucose 4-epimerase</fullName>
        <ecNumber evidence="5 9">5.1.3.2</ecNumber>
    </recommendedName>
</protein>
<keyword evidence="12" id="KW-1185">Reference proteome</keyword>
<dbReference type="Gene3D" id="3.90.25.10">
    <property type="entry name" value="UDP-galactose 4-epimerase, domain 1"/>
    <property type="match status" value="1"/>
</dbReference>
<evidence type="ECO:0000259" key="10">
    <source>
        <dbReference type="Pfam" id="PF16363"/>
    </source>
</evidence>
<dbReference type="InterPro" id="IPR005886">
    <property type="entry name" value="UDP_G4E"/>
</dbReference>
<evidence type="ECO:0000256" key="7">
    <source>
        <dbReference type="ARBA" id="ARBA00023027"/>
    </source>
</evidence>
<dbReference type="GO" id="GO:0005829">
    <property type="term" value="C:cytosol"/>
    <property type="evidence" value="ECO:0007669"/>
    <property type="project" value="TreeGrafter"/>
</dbReference>
<sequence>MAKILVTGGCGYIGSHTLVDLVDNGYEVICVDNNVRSNAAILKGVEKITGKPIKNYKVDLCNYDDTFAIFQENEDIDGIIHFAAYKAVGESVEQPLMYYENNLLSLTNLLKCVQEFNTKWFVFSSSCTVYGNPDEQMVTEATPQKPAESPYGATKQMGERIVTDFQKTSTTQCILLRYFNPVGAHPSALIGELPIGKPQNLVPAITQTAIGKLPKLTVFGDDYPTRDGSCVRDYIHVMDIAHAHTLSIKYLQEQRNTEGCEIFNLGTGNGVTVLEAIKAFEKVSGQKLNYEIGPRRPGDVVAIYANNDKAKTQLGWNPQRSLDEMMSTAWKWEVKLKDDEKLFTSTPSQLN</sequence>
<gene>
    <name evidence="11" type="ORF">SY85_18960</name>
</gene>
<name>A0A172TZF4_9BACT</name>
<dbReference type="InterPro" id="IPR036291">
    <property type="entry name" value="NAD(P)-bd_dom_sf"/>
</dbReference>
<comment type="subunit">
    <text evidence="9">Homodimer.</text>
</comment>
<dbReference type="NCBIfam" id="TIGR01179">
    <property type="entry name" value="galE"/>
    <property type="match status" value="1"/>
</dbReference>
<evidence type="ECO:0000256" key="8">
    <source>
        <dbReference type="ARBA" id="ARBA00023235"/>
    </source>
</evidence>
<dbReference type="PATRIC" id="fig|1492898.3.peg.4124"/>
<dbReference type="UniPathway" id="UPA00214"/>
<dbReference type="EMBL" id="CP011390">
    <property type="protein sequence ID" value="ANE52254.1"/>
    <property type="molecule type" value="Genomic_DNA"/>
</dbReference>
<evidence type="ECO:0000256" key="5">
    <source>
        <dbReference type="ARBA" id="ARBA00013189"/>
    </source>
</evidence>
<accession>A0A172TZF4</accession>
<dbReference type="Proteomes" id="UP000077177">
    <property type="component" value="Chromosome"/>
</dbReference>
<comment type="catalytic activity">
    <reaction evidence="1 9">
        <text>UDP-alpha-D-glucose = UDP-alpha-D-galactose</text>
        <dbReference type="Rhea" id="RHEA:22168"/>
        <dbReference type="ChEBI" id="CHEBI:58885"/>
        <dbReference type="ChEBI" id="CHEBI:66914"/>
        <dbReference type="EC" id="5.1.3.2"/>
    </reaction>
</comment>
<keyword evidence="8 9" id="KW-0413">Isomerase</keyword>
<comment type="cofactor">
    <cofactor evidence="2 9">
        <name>NAD(+)</name>
        <dbReference type="ChEBI" id="CHEBI:57540"/>
    </cofactor>
</comment>
<dbReference type="AlphaFoldDB" id="A0A172TZF4"/>
<reference evidence="12" key="1">
    <citation type="submission" date="2015-01" db="EMBL/GenBank/DDBJ databases">
        <title>Flavisolibacter sp./LCS9/ whole genome sequencing.</title>
        <authorList>
            <person name="Kim M.K."/>
            <person name="Srinivasan S."/>
            <person name="Lee J.-J."/>
        </authorList>
    </citation>
    <scope>NUCLEOTIDE SEQUENCE [LARGE SCALE GENOMIC DNA]</scope>
    <source>
        <strain evidence="12">LCS9</strain>
    </source>
</reference>
<dbReference type="OrthoDB" id="9801785at2"/>
<evidence type="ECO:0000256" key="4">
    <source>
        <dbReference type="ARBA" id="ARBA00007637"/>
    </source>
</evidence>
<keyword evidence="7 9" id="KW-0520">NAD</keyword>
<reference evidence="11 12" key="2">
    <citation type="journal article" date="2016" name="Int. J. Syst. Evol. Microbiol.">
        <title>Flavisolibacter tropicus sp. nov., isolated from tropical soil.</title>
        <authorList>
            <person name="Lee J.J."/>
            <person name="Kang M.S."/>
            <person name="Kim G.S."/>
            <person name="Lee C.S."/>
            <person name="Lim S."/>
            <person name="Lee J."/>
            <person name="Roh S.H."/>
            <person name="Kang H."/>
            <person name="Ha J.M."/>
            <person name="Bae S."/>
            <person name="Jung H.Y."/>
            <person name="Kim M.K."/>
        </authorList>
    </citation>
    <scope>NUCLEOTIDE SEQUENCE [LARGE SCALE GENOMIC DNA]</scope>
    <source>
        <strain evidence="11 12">LCS9</strain>
    </source>
</reference>